<dbReference type="InterPro" id="IPR028082">
    <property type="entry name" value="Peripla_BP_I"/>
</dbReference>
<comment type="caution">
    <text evidence="5">The sequence shown here is derived from an EMBL/GenBank/DDBJ whole genome shotgun (WGS) entry which is preliminary data.</text>
</comment>
<sequence>MAAMTEVGVPPTTDDSLIAGEKVDGGLSNQTRPLVMSDVAAAAGVSAQTVSRVLNDHPHVKRETRERVLAAVRELGYQLNSSARALRTGRTRTIGVITFDAVRYGPASVLQSIGQATQEAGYAICVAPLRSLDQRSLRDAVDLLTGQAVDGMITIAPHRDMARALLNVSANVPMVALDDSFDPHVAVVTVDEAAGARQATEYLLQLGHRTVWHIAGPTDSIAADGRVSGWRSALVDAGVPVPAVLVGDWEARAGYELGRDLADRDDVTAVLAANDQMALGLLRALSERGRRVPQDVSVVGFDDIPEAAYLVPPLTTIRPNFQEIGRRCVQVLLRRIGGDDGRPLRSQIQPELIVRRSTGAPPRI</sequence>
<dbReference type="Gene3D" id="1.10.260.40">
    <property type="entry name" value="lambda repressor-like DNA-binding domains"/>
    <property type="match status" value="1"/>
</dbReference>
<dbReference type="InterPro" id="IPR046335">
    <property type="entry name" value="LacI/GalR-like_sensor"/>
</dbReference>
<evidence type="ECO:0000256" key="3">
    <source>
        <dbReference type="ARBA" id="ARBA00023163"/>
    </source>
</evidence>
<dbReference type="InterPro" id="IPR010982">
    <property type="entry name" value="Lambda_DNA-bd_dom_sf"/>
</dbReference>
<keyword evidence="2" id="KW-0238">DNA-binding</keyword>
<reference evidence="5" key="2">
    <citation type="submission" date="2020-09" db="EMBL/GenBank/DDBJ databases">
        <authorList>
            <person name="Sun Q."/>
            <person name="Ohkuma M."/>
        </authorList>
    </citation>
    <scope>NUCLEOTIDE SEQUENCE</scope>
    <source>
        <strain evidence="5">JCM 19831</strain>
    </source>
</reference>
<evidence type="ECO:0000313" key="5">
    <source>
        <dbReference type="EMBL" id="GGM52033.1"/>
    </source>
</evidence>
<evidence type="ECO:0000256" key="1">
    <source>
        <dbReference type="ARBA" id="ARBA00023015"/>
    </source>
</evidence>
<evidence type="ECO:0000256" key="2">
    <source>
        <dbReference type="ARBA" id="ARBA00023125"/>
    </source>
</evidence>
<keyword evidence="1" id="KW-0805">Transcription regulation</keyword>
<dbReference type="GO" id="GO:0000976">
    <property type="term" value="F:transcription cis-regulatory region binding"/>
    <property type="evidence" value="ECO:0007669"/>
    <property type="project" value="TreeGrafter"/>
</dbReference>
<name>A0A917U442_9ACTN</name>
<dbReference type="CDD" id="cd01574">
    <property type="entry name" value="PBP1_LacI"/>
    <property type="match status" value="1"/>
</dbReference>
<organism evidence="5 6">
    <name type="scientific">Dactylosporangium sucinum</name>
    <dbReference type="NCBI Taxonomy" id="1424081"/>
    <lineage>
        <taxon>Bacteria</taxon>
        <taxon>Bacillati</taxon>
        <taxon>Actinomycetota</taxon>
        <taxon>Actinomycetes</taxon>
        <taxon>Micromonosporales</taxon>
        <taxon>Micromonosporaceae</taxon>
        <taxon>Dactylosporangium</taxon>
    </lineage>
</organism>
<dbReference type="Proteomes" id="UP000642070">
    <property type="component" value="Unassembled WGS sequence"/>
</dbReference>
<keyword evidence="3" id="KW-0804">Transcription</keyword>
<dbReference type="GO" id="GO:0003700">
    <property type="term" value="F:DNA-binding transcription factor activity"/>
    <property type="evidence" value="ECO:0007669"/>
    <property type="project" value="TreeGrafter"/>
</dbReference>
<dbReference type="SUPFAM" id="SSF47413">
    <property type="entry name" value="lambda repressor-like DNA-binding domains"/>
    <property type="match status" value="1"/>
</dbReference>
<dbReference type="AlphaFoldDB" id="A0A917U442"/>
<evidence type="ECO:0000259" key="4">
    <source>
        <dbReference type="PROSITE" id="PS50932"/>
    </source>
</evidence>
<dbReference type="SMART" id="SM00354">
    <property type="entry name" value="HTH_LACI"/>
    <property type="match status" value="1"/>
</dbReference>
<protein>
    <submittedName>
        <fullName evidence="5">LacI family transcriptional regulator</fullName>
    </submittedName>
</protein>
<proteinExistence type="predicted"/>
<dbReference type="PANTHER" id="PTHR30146">
    <property type="entry name" value="LACI-RELATED TRANSCRIPTIONAL REPRESSOR"/>
    <property type="match status" value="1"/>
</dbReference>
<evidence type="ECO:0000313" key="6">
    <source>
        <dbReference type="Proteomes" id="UP000642070"/>
    </source>
</evidence>
<dbReference type="CDD" id="cd01392">
    <property type="entry name" value="HTH_LacI"/>
    <property type="match status" value="1"/>
</dbReference>
<dbReference type="PROSITE" id="PS50932">
    <property type="entry name" value="HTH_LACI_2"/>
    <property type="match status" value="1"/>
</dbReference>
<dbReference type="PANTHER" id="PTHR30146:SF153">
    <property type="entry name" value="LACTOSE OPERON REPRESSOR"/>
    <property type="match status" value="1"/>
</dbReference>
<accession>A0A917U442</accession>
<keyword evidence="6" id="KW-1185">Reference proteome</keyword>
<dbReference type="SUPFAM" id="SSF53822">
    <property type="entry name" value="Periplasmic binding protein-like I"/>
    <property type="match status" value="1"/>
</dbReference>
<dbReference type="PROSITE" id="PS00356">
    <property type="entry name" value="HTH_LACI_1"/>
    <property type="match status" value="1"/>
</dbReference>
<dbReference type="Pfam" id="PF13377">
    <property type="entry name" value="Peripla_BP_3"/>
    <property type="match status" value="1"/>
</dbReference>
<dbReference type="Pfam" id="PF00356">
    <property type="entry name" value="LacI"/>
    <property type="match status" value="1"/>
</dbReference>
<dbReference type="EMBL" id="BMPI01000034">
    <property type="protein sequence ID" value="GGM52033.1"/>
    <property type="molecule type" value="Genomic_DNA"/>
</dbReference>
<feature type="domain" description="HTH lacI-type" evidence="4">
    <location>
        <begin position="36"/>
        <end position="88"/>
    </location>
</feature>
<reference evidence="5" key="1">
    <citation type="journal article" date="2014" name="Int. J. Syst. Evol. Microbiol.">
        <title>Complete genome sequence of Corynebacterium casei LMG S-19264T (=DSM 44701T), isolated from a smear-ripened cheese.</title>
        <authorList>
            <consortium name="US DOE Joint Genome Institute (JGI-PGF)"/>
            <person name="Walter F."/>
            <person name="Albersmeier A."/>
            <person name="Kalinowski J."/>
            <person name="Ruckert C."/>
        </authorList>
    </citation>
    <scope>NUCLEOTIDE SEQUENCE</scope>
    <source>
        <strain evidence="5">JCM 19831</strain>
    </source>
</reference>
<gene>
    <name evidence="5" type="ORF">GCM10007977_062130</name>
</gene>
<dbReference type="Gene3D" id="3.40.50.2300">
    <property type="match status" value="2"/>
</dbReference>
<dbReference type="InterPro" id="IPR000843">
    <property type="entry name" value="HTH_LacI"/>
</dbReference>